<evidence type="ECO:0000256" key="2">
    <source>
        <dbReference type="ARBA" id="ARBA00034247"/>
    </source>
</evidence>
<reference evidence="6" key="1">
    <citation type="submission" date="2018-09" db="EMBL/GenBank/DDBJ databases">
        <authorList>
            <person name="Tuo L."/>
        </authorList>
    </citation>
    <scope>NUCLEOTIDE SEQUENCE [LARGE SCALE GENOMIC DNA]</scope>
    <source>
        <strain evidence="6">M2BS4Y-1</strain>
    </source>
</reference>
<evidence type="ECO:0000256" key="1">
    <source>
        <dbReference type="ARBA" id="ARBA00012528"/>
    </source>
</evidence>
<dbReference type="EMBL" id="QYRN01000005">
    <property type="protein sequence ID" value="RIY01020.1"/>
    <property type="molecule type" value="Genomic_DNA"/>
</dbReference>
<dbReference type="InterPro" id="IPR043128">
    <property type="entry name" value="Rev_trsase/Diguanyl_cyclase"/>
</dbReference>
<feature type="transmembrane region" description="Helical" evidence="3">
    <location>
        <begin position="184"/>
        <end position="207"/>
    </location>
</feature>
<dbReference type="CDD" id="cd01949">
    <property type="entry name" value="GGDEF"/>
    <property type="match status" value="1"/>
</dbReference>
<dbReference type="InterPro" id="IPR000160">
    <property type="entry name" value="GGDEF_dom"/>
</dbReference>
<dbReference type="PANTHER" id="PTHR45138">
    <property type="entry name" value="REGULATORY COMPONENTS OF SENSORY TRANSDUCTION SYSTEM"/>
    <property type="match status" value="1"/>
</dbReference>
<feature type="transmembrane region" description="Helical" evidence="3">
    <location>
        <begin position="114"/>
        <end position="133"/>
    </location>
</feature>
<feature type="transmembrane region" description="Helical" evidence="3">
    <location>
        <begin position="89"/>
        <end position="108"/>
    </location>
</feature>
<dbReference type="InterPro" id="IPR029787">
    <property type="entry name" value="Nucleotide_cyclase"/>
</dbReference>
<dbReference type="NCBIfam" id="TIGR00254">
    <property type="entry name" value="GGDEF"/>
    <property type="match status" value="1"/>
</dbReference>
<keyword evidence="3" id="KW-1133">Transmembrane helix</keyword>
<dbReference type="Gene3D" id="3.30.70.270">
    <property type="match status" value="1"/>
</dbReference>
<name>A0A3A1WLG0_9HYPH</name>
<dbReference type="OrthoDB" id="9812260at2"/>
<organism evidence="5 6">
    <name type="scientific">Aureimonas flava</name>
    <dbReference type="NCBI Taxonomy" id="2320271"/>
    <lineage>
        <taxon>Bacteria</taxon>
        <taxon>Pseudomonadati</taxon>
        <taxon>Pseudomonadota</taxon>
        <taxon>Alphaproteobacteria</taxon>
        <taxon>Hyphomicrobiales</taxon>
        <taxon>Aurantimonadaceae</taxon>
        <taxon>Aureimonas</taxon>
    </lineage>
</organism>
<keyword evidence="3" id="KW-0472">Membrane</keyword>
<dbReference type="PANTHER" id="PTHR45138:SF9">
    <property type="entry name" value="DIGUANYLATE CYCLASE DGCM-RELATED"/>
    <property type="match status" value="1"/>
</dbReference>
<dbReference type="SUPFAM" id="SSF55073">
    <property type="entry name" value="Nucleotide cyclase"/>
    <property type="match status" value="1"/>
</dbReference>
<evidence type="ECO:0000256" key="3">
    <source>
        <dbReference type="SAM" id="Phobius"/>
    </source>
</evidence>
<dbReference type="PROSITE" id="PS50887">
    <property type="entry name" value="GGDEF"/>
    <property type="match status" value="1"/>
</dbReference>
<dbReference type="SMART" id="SM00267">
    <property type="entry name" value="GGDEF"/>
    <property type="match status" value="1"/>
</dbReference>
<evidence type="ECO:0000313" key="6">
    <source>
        <dbReference type="Proteomes" id="UP000265750"/>
    </source>
</evidence>
<evidence type="ECO:0000313" key="5">
    <source>
        <dbReference type="EMBL" id="RIY01020.1"/>
    </source>
</evidence>
<dbReference type="AlphaFoldDB" id="A0A3A1WLG0"/>
<proteinExistence type="predicted"/>
<sequence>MRADILAWSVPILFCALALCFLFLSRLHRSLLWWSAGFFVASIGFAMTILPTTPGSVVKPTIEDTMFLIALAIANAAFASRAGRRPRWLWLAALVVAGSASAAGGLSIMEGSVLHEVLAVQSACAALMLLSAYEMRRDEGDLKPLLLGLCTLIAISLLFQNALLLSAPPDGLTVSNWRDTDWGFVFQLNGAATGVMLAICVILTTTLDIIARLRRESTVDALTGALNRRGLEQRVEALRRRAGRAAPIALILCDLDHFKSINDGYGHEAGDAVLCGYAALCARILGRDGLIARIGGEEFVMVVADVDLEAGATTAEALRVATRRVLWPGRLSGLSLSASFGVVALGADEPLLGAIDRADTLLYRAKANGRDKVVVEAAGQPVLPAPLPRLVRHAGVLAR</sequence>
<dbReference type="Pfam" id="PF00990">
    <property type="entry name" value="GGDEF"/>
    <property type="match status" value="1"/>
</dbReference>
<dbReference type="InterPro" id="IPR050469">
    <property type="entry name" value="Diguanylate_Cyclase"/>
</dbReference>
<dbReference type="RefSeq" id="WP_119540222.1">
    <property type="nucleotide sequence ID" value="NZ_QYRN01000005.1"/>
</dbReference>
<protein>
    <recommendedName>
        <fullName evidence="1">diguanylate cyclase</fullName>
        <ecNumber evidence="1">2.7.7.65</ecNumber>
    </recommendedName>
</protein>
<dbReference type="Proteomes" id="UP000265750">
    <property type="component" value="Unassembled WGS sequence"/>
</dbReference>
<comment type="caution">
    <text evidence="5">The sequence shown here is derived from an EMBL/GenBank/DDBJ whole genome shotgun (WGS) entry which is preliminary data.</text>
</comment>
<feature type="transmembrane region" description="Helical" evidence="3">
    <location>
        <begin position="65"/>
        <end position="82"/>
    </location>
</feature>
<feature type="transmembrane region" description="Helical" evidence="3">
    <location>
        <begin position="6"/>
        <end position="24"/>
    </location>
</feature>
<accession>A0A3A1WLG0</accession>
<comment type="catalytic activity">
    <reaction evidence="2">
        <text>2 GTP = 3',3'-c-di-GMP + 2 diphosphate</text>
        <dbReference type="Rhea" id="RHEA:24898"/>
        <dbReference type="ChEBI" id="CHEBI:33019"/>
        <dbReference type="ChEBI" id="CHEBI:37565"/>
        <dbReference type="ChEBI" id="CHEBI:58805"/>
        <dbReference type="EC" id="2.7.7.65"/>
    </reaction>
</comment>
<dbReference type="GO" id="GO:0052621">
    <property type="term" value="F:diguanylate cyclase activity"/>
    <property type="evidence" value="ECO:0007669"/>
    <property type="project" value="UniProtKB-EC"/>
</dbReference>
<evidence type="ECO:0000259" key="4">
    <source>
        <dbReference type="PROSITE" id="PS50887"/>
    </source>
</evidence>
<gene>
    <name evidence="5" type="ORF">D3218_11570</name>
</gene>
<keyword evidence="3" id="KW-0812">Transmembrane</keyword>
<keyword evidence="6" id="KW-1185">Reference proteome</keyword>
<dbReference type="EC" id="2.7.7.65" evidence="1"/>
<feature type="transmembrane region" description="Helical" evidence="3">
    <location>
        <begin position="31"/>
        <end position="53"/>
    </location>
</feature>
<feature type="domain" description="GGDEF" evidence="4">
    <location>
        <begin position="246"/>
        <end position="378"/>
    </location>
</feature>
<feature type="transmembrane region" description="Helical" evidence="3">
    <location>
        <begin position="145"/>
        <end position="164"/>
    </location>
</feature>